<organism evidence="1 2">
    <name type="scientific">Saitoella complicata (strain BCRC 22490 / CBS 7301 / JCM 7358 / NBRC 10748 / NRRL Y-17804)</name>
    <dbReference type="NCBI Taxonomy" id="698492"/>
    <lineage>
        <taxon>Eukaryota</taxon>
        <taxon>Fungi</taxon>
        <taxon>Dikarya</taxon>
        <taxon>Ascomycota</taxon>
        <taxon>Taphrinomycotina</taxon>
        <taxon>Taphrinomycotina incertae sedis</taxon>
        <taxon>Saitoella</taxon>
    </lineage>
</organism>
<accession>A0A0E9NBD9</accession>
<sequence length="127" mass="14137">MIICDSVSLLTRCRCRIAHPSRPSFSDSSCGTRRLSHIGSSQPSMSISPPTRFSFHHPQNRYNTNNTPKIIPTIDITLLLDAFFITCPNFPLVALICVPMFSKTSVYIPSPSISPHFPKKKGFGRTV</sequence>
<comment type="caution">
    <text evidence="1">The sequence shown here is derived from an EMBL/GenBank/DDBJ whole genome shotgun (WGS) entry which is preliminary data.</text>
</comment>
<protein>
    <submittedName>
        <fullName evidence="1">Uncharacterized protein</fullName>
    </submittedName>
</protein>
<reference evidence="1 2" key="1">
    <citation type="journal article" date="2011" name="J. Gen. Appl. Microbiol.">
        <title>Draft genome sequencing of the enigmatic yeast Saitoella complicata.</title>
        <authorList>
            <person name="Nishida H."/>
            <person name="Hamamoto M."/>
            <person name="Sugiyama J."/>
        </authorList>
    </citation>
    <scope>NUCLEOTIDE SEQUENCE [LARGE SCALE GENOMIC DNA]</scope>
    <source>
        <strain evidence="1 2">NRRL Y-17804</strain>
    </source>
</reference>
<reference evidence="1 2" key="3">
    <citation type="journal article" date="2015" name="Genome Announc.">
        <title>Draft Genome Sequence of the Archiascomycetous Yeast Saitoella complicata.</title>
        <authorList>
            <person name="Yamauchi K."/>
            <person name="Kondo S."/>
            <person name="Hamamoto M."/>
            <person name="Takahashi Y."/>
            <person name="Ogura Y."/>
            <person name="Hayashi T."/>
            <person name="Nishida H."/>
        </authorList>
    </citation>
    <scope>NUCLEOTIDE SEQUENCE [LARGE SCALE GENOMIC DNA]</scope>
    <source>
        <strain evidence="1 2">NRRL Y-17804</strain>
    </source>
</reference>
<evidence type="ECO:0000313" key="1">
    <source>
        <dbReference type="EMBL" id="GAO47011.1"/>
    </source>
</evidence>
<name>A0A0E9NBD9_SAICN</name>
<evidence type="ECO:0000313" key="2">
    <source>
        <dbReference type="Proteomes" id="UP000033140"/>
    </source>
</evidence>
<reference evidence="1 2" key="2">
    <citation type="journal article" date="2014" name="J. Gen. Appl. Microbiol.">
        <title>The early diverging ascomycetous budding yeast Saitoella complicata has three histone deacetylases belonging to the Clr6, Hos2, and Rpd3 lineages.</title>
        <authorList>
            <person name="Nishida H."/>
            <person name="Matsumoto T."/>
            <person name="Kondo S."/>
            <person name="Hamamoto M."/>
            <person name="Yoshikawa H."/>
        </authorList>
    </citation>
    <scope>NUCLEOTIDE SEQUENCE [LARGE SCALE GENOMIC DNA]</scope>
    <source>
        <strain evidence="1 2">NRRL Y-17804</strain>
    </source>
</reference>
<dbReference type="AlphaFoldDB" id="A0A0E9NBD9"/>
<dbReference type="EMBL" id="BACD03000006">
    <property type="protein sequence ID" value="GAO47011.1"/>
    <property type="molecule type" value="Genomic_DNA"/>
</dbReference>
<dbReference type="Proteomes" id="UP000033140">
    <property type="component" value="Unassembled WGS sequence"/>
</dbReference>
<keyword evidence="2" id="KW-1185">Reference proteome</keyword>
<proteinExistence type="predicted"/>
<gene>
    <name evidence="1" type="ORF">G7K_1225-t1</name>
</gene>